<feature type="compositionally biased region" description="Low complexity" evidence="1">
    <location>
        <begin position="92"/>
        <end position="109"/>
    </location>
</feature>
<dbReference type="EMBL" id="JBHTBF010000003">
    <property type="protein sequence ID" value="MFC7318247.1"/>
    <property type="molecule type" value="Genomic_DNA"/>
</dbReference>
<evidence type="ECO:0000256" key="1">
    <source>
        <dbReference type="SAM" id="MobiDB-lite"/>
    </source>
</evidence>
<dbReference type="Pfam" id="PF00501">
    <property type="entry name" value="AMP-binding"/>
    <property type="match status" value="1"/>
</dbReference>
<evidence type="ECO:0000313" key="3">
    <source>
        <dbReference type="EMBL" id="MFC7318247.1"/>
    </source>
</evidence>
<comment type="caution">
    <text evidence="3">The sequence shown here is derived from an EMBL/GenBank/DDBJ whole genome shotgun (WGS) entry which is preliminary data.</text>
</comment>
<reference evidence="3 4" key="1">
    <citation type="journal article" date="2019" name="Int. J. Syst. Evol. Microbiol.">
        <title>The Global Catalogue of Microorganisms (GCM) 10K type strain sequencing project: providing services to taxonomists for standard genome sequencing and annotation.</title>
        <authorList>
            <consortium name="The Broad Institute Genomics Platform"/>
            <consortium name="The Broad Institute Genome Sequencing Center for Infectious Disease"/>
            <person name="Wu L."/>
            <person name="Ma J."/>
        </authorList>
    </citation>
    <scope>NUCLEOTIDE SEQUENCE [LARGE SCALE GENOMIC DNA]</scope>
    <source>
        <strain evidence="3 4">PSR21</strain>
    </source>
</reference>
<keyword evidence="4" id="KW-1185">Reference proteome</keyword>
<dbReference type="SUPFAM" id="SSF56801">
    <property type="entry name" value="Acetyl-CoA synthetase-like"/>
    <property type="match status" value="1"/>
</dbReference>
<evidence type="ECO:0000313" key="4">
    <source>
        <dbReference type="Proteomes" id="UP001596547"/>
    </source>
</evidence>
<protein>
    <submittedName>
        <fullName evidence="3">AMP-binding protein</fullName>
    </submittedName>
</protein>
<gene>
    <name evidence="3" type="ORF">ACFQPE_15800</name>
</gene>
<accession>A0ABD6ADD0</accession>
<dbReference type="InterPro" id="IPR050237">
    <property type="entry name" value="ATP-dep_AMP-bd_enzyme"/>
</dbReference>
<organism evidence="3 4">
    <name type="scientific">Halomarina halobia</name>
    <dbReference type="NCBI Taxonomy" id="3033386"/>
    <lineage>
        <taxon>Archaea</taxon>
        <taxon>Methanobacteriati</taxon>
        <taxon>Methanobacteriota</taxon>
        <taxon>Stenosarchaea group</taxon>
        <taxon>Halobacteria</taxon>
        <taxon>Halobacteriales</taxon>
        <taxon>Natronomonadaceae</taxon>
        <taxon>Halomarina</taxon>
    </lineage>
</organism>
<dbReference type="InterPro" id="IPR000873">
    <property type="entry name" value="AMP-dep_synth/lig_dom"/>
</dbReference>
<feature type="domain" description="AMP-dependent synthetase/ligase" evidence="2">
    <location>
        <begin position="13"/>
        <end position="93"/>
    </location>
</feature>
<dbReference type="InterPro" id="IPR042099">
    <property type="entry name" value="ANL_N_sf"/>
</dbReference>
<name>A0ABD6ADD0_9EURY</name>
<dbReference type="RefSeq" id="WP_276305960.1">
    <property type="nucleotide sequence ID" value="NZ_CP119993.1"/>
</dbReference>
<dbReference type="Gene3D" id="3.40.50.12780">
    <property type="entry name" value="N-terminal domain of ligase-like"/>
    <property type="match status" value="1"/>
</dbReference>
<sequence>MTHLPTLPGTLAQRTSRYPMRKAIVYPWKYVRLTYQELDQPVTKCANALRDLSIDPGDQVSLFLYNSAEFVMSFFGLLRARAVFNPINYRLTSGGSRTASTTPSRTSSYSRRRPTRPSRPGASSPKRSIDDEGPTCYGRGILLG</sequence>
<dbReference type="GeneID" id="79317580"/>
<dbReference type="AlphaFoldDB" id="A0ABD6ADD0"/>
<dbReference type="PANTHER" id="PTHR43767">
    <property type="entry name" value="LONG-CHAIN-FATTY-ACID--COA LIGASE"/>
    <property type="match status" value="1"/>
</dbReference>
<proteinExistence type="predicted"/>
<dbReference type="Proteomes" id="UP001596547">
    <property type="component" value="Unassembled WGS sequence"/>
</dbReference>
<feature type="region of interest" description="Disordered" evidence="1">
    <location>
        <begin position="91"/>
        <end position="134"/>
    </location>
</feature>
<evidence type="ECO:0000259" key="2">
    <source>
        <dbReference type="Pfam" id="PF00501"/>
    </source>
</evidence>
<dbReference type="PANTHER" id="PTHR43767:SF1">
    <property type="entry name" value="NONRIBOSOMAL PEPTIDE SYNTHASE PES1 (EUROFUNG)-RELATED"/>
    <property type="match status" value="1"/>
</dbReference>